<evidence type="ECO:0000313" key="2">
    <source>
        <dbReference type="Proteomes" id="UP000295252"/>
    </source>
</evidence>
<dbReference type="EMBL" id="HG739810">
    <property type="protein sequence ID" value="CDP19844.1"/>
    <property type="molecule type" value="Genomic_DNA"/>
</dbReference>
<proteinExistence type="predicted"/>
<accession>A0A068VH04</accession>
<dbReference type="InParanoid" id="A0A068VH04"/>
<reference evidence="2" key="1">
    <citation type="journal article" date="2014" name="Science">
        <title>The coffee genome provides insight into the convergent evolution of caffeine biosynthesis.</title>
        <authorList>
            <person name="Denoeud F."/>
            <person name="Carretero-Paulet L."/>
            <person name="Dereeper A."/>
            <person name="Droc G."/>
            <person name="Guyot R."/>
            <person name="Pietrella M."/>
            <person name="Zheng C."/>
            <person name="Alberti A."/>
            <person name="Anthony F."/>
            <person name="Aprea G."/>
            <person name="Aury J.M."/>
            <person name="Bento P."/>
            <person name="Bernard M."/>
            <person name="Bocs S."/>
            <person name="Campa C."/>
            <person name="Cenci A."/>
            <person name="Combes M.C."/>
            <person name="Crouzillat D."/>
            <person name="Da Silva C."/>
            <person name="Daddiego L."/>
            <person name="De Bellis F."/>
            <person name="Dussert S."/>
            <person name="Garsmeur O."/>
            <person name="Gayraud T."/>
            <person name="Guignon V."/>
            <person name="Jahn K."/>
            <person name="Jamilloux V."/>
            <person name="Joet T."/>
            <person name="Labadie K."/>
            <person name="Lan T."/>
            <person name="Leclercq J."/>
            <person name="Lepelley M."/>
            <person name="Leroy T."/>
            <person name="Li L.T."/>
            <person name="Librado P."/>
            <person name="Lopez L."/>
            <person name="Munoz A."/>
            <person name="Noel B."/>
            <person name="Pallavicini A."/>
            <person name="Perrotta G."/>
            <person name="Poncet V."/>
            <person name="Pot D."/>
            <person name="Priyono X."/>
            <person name="Rigoreau M."/>
            <person name="Rouard M."/>
            <person name="Rozas J."/>
            <person name="Tranchant-Dubreuil C."/>
            <person name="VanBuren R."/>
            <person name="Zhang Q."/>
            <person name="Andrade A.C."/>
            <person name="Argout X."/>
            <person name="Bertrand B."/>
            <person name="de Kochko A."/>
            <person name="Graziosi G."/>
            <person name="Henry R.J."/>
            <person name="Jayarama X."/>
            <person name="Ming R."/>
            <person name="Nagai C."/>
            <person name="Rounsley S."/>
            <person name="Sankoff D."/>
            <person name="Giuliano G."/>
            <person name="Albert V.A."/>
            <person name="Wincker P."/>
            <person name="Lashermes P."/>
        </authorList>
    </citation>
    <scope>NUCLEOTIDE SEQUENCE [LARGE SCALE GENOMIC DNA]</scope>
    <source>
        <strain evidence="2">cv. DH200-94</strain>
    </source>
</reference>
<protein>
    <submittedName>
        <fullName evidence="1">DH200=94 genomic scaffold, scaffold_726</fullName>
    </submittedName>
</protein>
<dbReference type="Gramene" id="CDP19844">
    <property type="protein sequence ID" value="CDP19844"/>
    <property type="gene ID" value="GSCOC_T00002080001"/>
</dbReference>
<dbReference type="Proteomes" id="UP000295252">
    <property type="component" value="Unassembled WGS sequence"/>
</dbReference>
<gene>
    <name evidence="1" type="ORF">GSCOC_T00002080001</name>
</gene>
<sequence length="69" mass="8075">MKHQKFLGAEKKMMLLGLLRKTETEFVSRKRDQYQCNPGRCVWRVIDDSTLQLVFGPSGTSLNIEDMLW</sequence>
<dbReference type="AlphaFoldDB" id="A0A068VH04"/>
<keyword evidence="2" id="KW-1185">Reference proteome</keyword>
<name>A0A068VH04_COFCA</name>
<organism evidence="1 2">
    <name type="scientific">Coffea canephora</name>
    <name type="common">Robusta coffee</name>
    <dbReference type="NCBI Taxonomy" id="49390"/>
    <lineage>
        <taxon>Eukaryota</taxon>
        <taxon>Viridiplantae</taxon>
        <taxon>Streptophyta</taxon>
        <taxon>Embryophyta</taxon>
        <taxon>Tracheophyta</taxon>
        <taxon>Spermatophyta</taxon>
        <taxon>Magnoliopsida</taxon>
        <taxon>eudicotyledons</taxon>
        <taxon>Gunneridae</taxon>
        <taxon>Pentapetalae</taxon>
        <taxon>asterids</taxon>
        <taxon>lamiids</taxon>
        <taxon>Gentianales</taxon>
        <taxon>Rubiaceae</taxon>
        <taxon>Ixoroideae</taxon>
        <taxon>Gardenieae complex</taxon>
        <taxon>Bertiereae - Coffeeae clade</taxon>
        <taxon>Coffeeae</taxon>
        <taxon>Coffea</taxon>
    </lineage>
</organism>
<evidence type="ECO:0000313" key="1">
    <source>
        <dbReference type="EMBL" id="CDP19844.1"/>
    </source>
</evidence>